<proteinExistence type="predicted"/>
<comment type="caution">
    <text evidence="2">The sequence shown here is derived from an EMBL/GenBank/DDBJ whole genome shotgun (WGS) entry which is preliminary data.</text>
</comment>
<sequence length="146" mass="15315">MHVTLRTGNVDAGSGTSTNEGGGTSEGPQVPQSGIPPRTGRRRAKARNRKRHPTPASRESSSEDENQPPTTASRPSNGEGESQPPTAAPRTSRSVDTGSGSDASTEQQAGGQKVVTPIPASKGIYPSLDELRRSQESKLTYTLDYG</sequence>
<dbReference type="EMBL" id="AGQS02003967">
    <property type="protein sequence ID" value="KYF45877.1"/>
    <property type="molecule type" value="Genomic_DNA"/>
</dbReference>
<organism evidence="2 3">
    <name type="scientific">Toxoplasma gondii ARI</name>
    <dbReference type="NCBI Taxonomy" id="1074872"/>
    <lineage>
        <taxon>Eukaryota</taxon>
        <taxon>Sar</taxon>
        <taxon>Alveolata</taxon>
        <taxon>Apicomplexa</taxon>
        <taxon>Conoidasida</taxon>
        <taxon>Coccidia</taxon>
        <taxon>Eucoccidiorida</taxon>
        <taxon>Eimeriorina</taxon>
        <taxon>Sarcocystidae</taxon>
        <taxon>Toxoplasma</taxon>
    </lineage>
</organism>
<protein>
    <submittedName>
        <fullName evidence="2">Rhoptry neck protein RON4</fullName>
    </submittedName>
</protein>
<feature type="compositionally biased region" description="Polar residues" evidence="1">
    <location>
        <begin position="67"/>
        <end position="110"/>
    </location>
</feature>
<reference evidence="2 3" key="1">
    <citation type="journal article" date="2016" name="Nat. Commun.">
        <title>Local admixture of amplified and diversified secreted pathogenesis determinants shapes mosaic Toxoplasma gondii genomes.</title>
        <authorList>
            <person name="Lorenzi H."/>
            <person name="Khan A."/>
            <person name="Behnke M.S."/>
            <person name="Namasivayam S."/>
            <person name="Swapna L.S."/>
            <person name="Hadjithomas M."/>
            <person name="Karamycheva S."/>
            <person name="Pinney D."/>
            <person name="Brunk B.P."/>
            <person name="Ajioka J.W."/>
            <person name="Ajzenberg D."/>
            <person name="Boothroyd J.C."/>
            <person name="Boyle J.P."/>
            <person name="Darde M.L."/>
            <person name="Diaz-Miranda M.A."/>
            <person name="Dubey J.P."/>
            <person name="Fritz H.M."/>
            <person name="Gennari S.M."/>
            <person name="Gregory B.D."/>
            <person name="Kim K."/>
            <person name="Saeij J.P."/>
            <person name="Su C."/>
            <person name="White M.W."/>
            <person name="Zhu X.Q."/>
            <person name="Howe D.K."/>
            <person name="Rosenthal B.M."/>
            <person name="Grigg M.E."/>
            <person name="Parkinson J."/>
            <person name="Liu L."/>
            <person name="Kissinger J.C."/>
            <person name="Roos D.S."/>
            <person name="Sibley L.D."/>
        </authorList>
    </citation>
    <scope>NUCLEOTIDE SEQUENCE [LARGE SCALE GENOMIC DNA]</scope>
    <source>
        <strain evidence="2 3">ARI</strain>
    </source>
</reference>
<evidence type="ECO:0000256" key="1">
    <source>
        <dbReference type="SAM" id="MobiDB-lite"/>
    </source>
</evidence>
<dbReference type="VEuPathDB" id="ToxoDB:TGARI_368950"/>
<dbReference type="Proteomes" id="UP000074247">
    <property type="component" value="Unassembled WGS sequence"/>
</dbReference>
<gene>
    <name evidence="2" type="ORF">TGARI_368950</name>
</gene>
<dbReference type="AlphaFoldDB" id="A0A139Y465"/>
<evidence type="ECO:0000313" key="3">
    <source>
        <dbReference type="Proteomes" id="UP000074247"/>
    </source>
</evidence>
<evidence type="ECO:0000313" key="2">
    <source>
        <dbReference type="EMBL" id="KYF45877.1"/>
    </source>
</evidence>
<name>A0A139Y465_TOXGO</name>
<feature type="region of interest" description="Disordered" evidence="1">
    <location>
        <begin position="1"/>
        <end position="129"/>
    </location>
</feature>
<accession>A0A139Y465</accession>
<feature type="compositionally biased region" description="Basic residues" evidence="1">
    <location>
        <begin position="39"/>
        <end position="53"/>
    </location>
</feature>